<reference evidence="14 15" key="1">
    <citation type="submission" date="2017-11" db="EMBL/GenBank/DDBJ databases">
        <title>Genomic Encyclopedia of Archaeal and Bacterial Type Strains, Phase II (KMG-II): From Individual Species to Whole Genera.</title>
        <authorList>
            <person name="Goeker M."/>
        </authorList>
    </citation>
    <scope>NUCLEOTIDE SEQUENCE [LARGE SCALE GENOMIC DNA]</scope>
    <source>
        <strain evidence="14 15">DSM 29128</strain>
    </source>
</reference>
<dbReference type="FunFam" id="3.30.450.20:FF:000060">
    <property type="entry name" value="Sensor protein FixL"/>
    <property type="match status" value="1"/>
</dbReference>
<proteinExistence type="predicted"/>
<dbReference type="InterPro" id="IPR036097">
    <property type="entry name" value="HisK_dim/P_sf"/>
</dbReference>
<dbReference type="GO" id="GO:0005524">
    <property type="term" value="F:ATP binding"/>
    <property type="evidence" value="ECO:0007669"/>
    <property type="project" value="UniProtKB-KW"/>
</dbReference>
<gene>
    <name evidence="14" type="ORF">BC777_0927</name>
</gene>
<dbReference type="EC" id="2.7.13.3" evidence="2"/>
<dbReference type="InterPro" id="IPR003661">
    <property type="entry name" value="HisK_dim/P_dom"/>
</dbReference>
<accession>A0A2M8WMF8</accession>
<evidence type="ECO:0000259" key="13">
    <source>
        <dbReference type="PROSITE" id="PS50112"/>
    </source>
</evidence>
<feature type="domain" description="Histidine kinase" evidence="11">
    <location>
        <begin position="147"/>
        <end position="369"/>
    </location>
</feature>
<dbReference type="SUPFAM" id="SSF55874">
    <property type="entry name" value="ATPase domain of HSP90 chaperone/DNA topoisomerase II/histidine kinase"/>
    <property type="match status" value="1"/>
</dbReference>
<dbReference type="SMART" id="SM00387">
    <property type="entry name" value="HATPase_c"/>
    <property type="match status" value="1"/>
</dbReference>
<evidence type="ECO:0000256" key="2">
    <source>
        <dbReference type="ARBA" id="ARBA00012438"/>
    </source>
</evidence>
<comment type="caution">
    <text evidence="14">The sequence shown here is derived from an EMBL/GenBank/DDBJ whole genome shotgun (WGS) entry which is preliminary data.</text>
</comment>
<evidence type="ECO:0000256" key="5">
    <source>
        <dbReference type="ARBA" id="ARBA00022741"/>
    </source>
</evidence>
<protein>
    <recommendedName>
        <fullName evidence="9">Sensor protein FixL</fullName>
        <ecNumber evidence="2">2.7.13.3</ecNumber>
    </recommendedName>
</protein>
<dbReference type="Gene3D" id="3.30.565.10">
    <property type="entry name" value="Histidine kinase-like ATPase, C-terminal domain"/>
    <property type="match status" value="1"/>
</dbReference>
<keyword evidence="7" id="KW-0067">ATP-binding</keyword>
<dbReference type="CDD" id="cd00130">
    <property type="entry name" value="PAS"/>
    <property type="match status" value="1"/>
</dbReference>
<feature type="domain" description="Response regulatory" evidence="12">
    <location>
        <begin position="392"/>
        <end position="508"/>
    </location>
</feature>
<evidence type="ECO:0000256" key="1">
    <source>
        <dbReference type="ARBA" id="ARBA00000085"/>
    </source>
</evidence>
<keyword evidence="6 14" id="KW-0418">Kinase</keyword>
<dbReference type="Gene3D" id="1.10.287.130">
    <property type="match status" value="1"/>
</dbReference>
<keyword evidence="15" id="KW-1185">Reference proteome</keyword>
<dbReference type="PROSITE" id="PS50110">
    <property type="entry name" value="RESPONSE_REGULATORY"/>
    <property type="match status" value="1"/>
</dbReference>
<comment type="function">
    <text evidence="8">Putative oxygen sensor; modulates the activity of FixJ, a transcriptional activator of nitrogen fixation fixK gene. FixL probably acts as a kinase that phosphorylates FixJ.</text>
</comment>
<dbReference type="SUPFAM" id="SSF47384">
    <property type="entry name" value="Homodimeric domain of signal transducing histidine kinase"/>
    <property type="match status" value="1"/>
</dbReference>
<evidence type="ECO:0000256" key="9">
    <source>
        <dbReference type="ARBA" id="ARBA00070616"/>
    </source>
</evidence>
<dbReference type="Proteomes" id="UP000228531">
    <property type="component" value="Unassembled WGS sequence"/>
</dbReference>
<dbReference type="InterPro" id="IPR000014">
    <property type="entry name" value="PAS"/>
</dbReference>
<evidence type="ECO:0000259" key="12">
    <source>
        <dbReference type="PROSITE" id="PS50110"/>
    </source>
</evidence>
<dbReference type="PROSITE" id="PS50112">
    <property type="entry name" value="PAS"/>
    <property type="match status" value="1"/>
</dbReference>
<dbReference type="NCBIfam" id="TIGR00229">
    <property type="entry name" value="sensory_box"/>
    <property type="match status" value="1"/>
</dbReference>
<organism evidence="14 15">
    <name type="scientific">Yoonia maricola</name>
    <dbReference type="NCBI Taxonomy" id="420999"/>
    <lineage>
        <taxon>Bacteria</taxon>
        <taxon>Pseudomonadati</taxon>
        <taxon>Pseudomonadota</taxon>
        <taxon>Alphaproteobacteria</taxon>
        <taxon>Rhodobacterales</taxon>
        <taxon>Paracoccaceae</taxon>
        <taxon>Yoonia</taxon>
    </lineage>
</organism>
<evidence type="ECO:0000256" key="7">
    <source>
        <dbReference type="ARBA" id="ARBA00022840"/>
    </source>
</evidence>
<dbReference type="PANTHER" id="PTHR43065:SF42">
    <property type="entry name" value="TWO-COMPONENT SENSOR PPRA"/>
    <property type="match status" value="1"/>
</dbReference>
<dbReference type="CDD" id="cd00082">
    <property type="entry name" value="HisKA"/>
    <property type="match status" value="1"/>
</dbReference>
<evidence type="ECO:0000256" key="10">
    <source>
        <dbReference type="PROSITE-ProRule" id="PRU00169"/>
    </source>
</evidence>
<dbReference type="InterPro" id="IPR004358">
    <property type="entry name" value="Sig_transdc_His_kin-like_C"/>
</dbReference>
<dbReference type="InterPro" id="IPR003594">
    <property type="entry name" value="HATPase_dom"/>
</dbReference>
<dbReference type="InterPro" id="IPR005467">
    <property type="entry name" value="His_kinase_dom"/>
</dbReference>
<keyword evidence="5" id="KW-0547">Nucleotide-binding</keyword>
<dbReference type="SUPFAM" id="SSF52172">
    <property type="entry name" value="CheY-like"/>
    <property type="match status" value="1"/>
</dbReference>
<sequence length="523" mass="55984">MTDQTFDALMLMALLDAIPDAVLMSDADGIITRANPSAGTLFGYDPAKLIGQSVNMLMPQSLSDRHDGFMHSYLETGQARIIGRGRAVEGLRSNGQTFPLHLSIGRADHDGNTHFVAILHDISARQAAEEALARSARLDAIGQMTGGISHDFSNILTVVIGNLELLQARITDDETQAMLADGLEAAELGAQLTAGLTAFARKAATQRTSINVNAACKAALGMIKRTFDPHYKISAELGADLPEVLADATQLQSALLNIALNGRDAMPEGGQLIIRSEAISIDDTYIAQELDVAEGDYVRISVTDTGRGMGPDTQQRVFEPFYTTKPVGHGTGLGLAMVYGFVRQSGGHVTIYSEIGHGTTIALYFPVLGEGSAQHPAVPPKPLEQRASANQTVLVVEDNPQVRKLTTVRLRNLGYRVQEAASGDHAAEVLQQDNDIDVVFTDLVMPGELDGLALARHVVASYPNLRILLTSGYAEDILNRQSANEPGVKILRKPYRQSDLAAALSALFDGGSSLHSLTSQVKE</sequence>
<dbReference type="SMART" id="SM00388">
    <property type="entry name" value="HisKA"/>
    <property type="match status" value="1"/>
</dbReference>
<feature type="modified residue" description="4-aspartylphosphate" evidence="10">
    <location>
        <position position="442"/>
    </location>
</feature>
<feature type="domain" description="PAS" evidence="13">
    <location>
        <begin position="7"/>
        <end position="77"/>
    </location>
</feature>
<dbReference type="SMART" id="SM00091">
    <property type="entry name" value="PAS"/>
    <property type="match status" value="1"/>
</dbReference>
<evidence type="ECO:0000259" key="11">
    <source>
        <dbReference type="PROSITE" id="PS50109"/>
    </source>
</evidence>
<dbReference type="Pfam" id="PF00072">
    <property type="entry name" value="Response_reg"/>
    <property type="match status" value="1"/>
</dbReference>
<dbReference type="EMBL" id="PGTY01000001">
    <property type="protein sequence ID" value="PJI92083.1"/>
    <property type="molecule type" value="Genomic_DNA"/>
</dbReference>
<dbReference type="InterPro" id="IPR035965">
    <property type="entry name" value="PAS-like_dom_sf"/>
</dbReference>
<dbReference type="AlphaFoldDB" id="A0A2M8WMF8"/>
<dbReference type="PROSITE" id="PS50109">
    <property type="entry name" value="HIS_KIN"/>
    <property type="match status" value="1"/>
</dbReference>
<dbReference type="RefSeq" id="WP_245834157.1">
    <property type="nucleotide sequence ID" value="NZ_PGTY01000001.1"/>
</dbReference>
<evidence type="ECO:0000256" key="6">
    <source>
        <dbReference type="ARBA" id="ARBA00022777"/>
    </source>
</evidence>
<dbReference type="InterPro" id="IPR001789">
    <property type="entry name" value="Sig_transdc_resp-reg_receiver"/>
</dbReference>
<evidence type="ECO:0000256" key="4">
    <source>
        <dbReference type="ARBA" id="ARBA00022679"/>
    </source>
</evidence>
<name>A0A2M8WMF8_9RHOB</name>
<dbReference type="InterPro" id="IPR036890">
    <property type="entry name" value="HATPase_C_sf"/>
</dbReference>
<comment type="catalytic activity">
    <reaction evidence="1">
        <text>ATP + protein L-histidine = ADP + protein N-phospho-L-histidine.</text>
        <dbReference type="EC" id="2.7.13.3"/>
    </reaction>
</comment>
<evidence type="ECO:0000313" key="15">
    <source>
        <dbReference type="Proteomes" id="UP000228531"/>
    </source>
</evidence>
<dbReference type="Gene3D" id="3.30.450.20">
    <property type="entry name" value="PAS domain"/>
    <property type="match status" value="1"/>
</dbReference>
<dbReference type="GO" id="GO:0000155">
    <property type="term" value="F:phosphorelay sensor kinase activity"/>
    <property type="evidence" value="ECO:0007669"/>
    <property type="project" value="InterPro"/>
</dbReference>
<dbReference type="SUPFAM" id="SSF55785">
    <property type="entry name" value="PYP-like sensor domain (PAS domain)"/>
    <property type="match status" value="1"/>
</dbReference>
<dbReference type="SMART" id="SM00448">
    <property type="entry name" value="REC"/>
    <property type="match status" value="1"/>
</dbReference>
<keyword evidence="3 10" id="KW-0597">Phosphoprotein</keyword>
<dbReference type="PANTHER" id="PTHR43065">
    <property type="entry name" value="SENSOR HISTIDINE KINASE"/>
    <property type="match status" value="1"/>
</dbReference>
<evidence type="ECO:0000256" key="3">
    <source>
        <dbReference type="ARBA" id="ARBA00022553"/>
    </source>
</evidence>
<dbReference type="Pfam" id="PF13426">
    <property type="entry name" value="PAS_9"/>
    <property type="match status" value="1"/>
</dbReference>
<evidence type="ECO:0000313" key="14">
    <source>
        <dbReference type="EMBL" id="PJI92083.1"/>
    </source>
</evidence>
<dbReference type="InterPro" id="IPR011006">
    <property type="entry name" value="CheY-like_superfamily"/>
</dbReference>
<keyword evidence="4" id="KW-0808">Transferase</keyword>
<dbReference type="Pfam" id="PF02518">
    <property type="entry name" value="HATPase_c"/>
    <property type="match status" value="1"/>
</dbReference>
<dbReference type="PRINTS" id="PR00344">
    <property type="entry name" value="BCTRLSENSOR"/>
</dbReference>
<evidence type="ECO:0000256" key="8">
    <source>
        <dbReference type="ARBA" id="ARBA00059827"/>
    </source>
</evidence>
<dbReference type="Gene3D" id="3.40.50.2300">
    <property type="match status" value="1"/>
</dbReference>